<dbReference type="AlphaFoldDB" id="A0A8C2TVP2"/>
<feature type="region of interest" description="Disordered" evidence="2">
    <location>
        <begin position="225"/>
        <end position="246"/>
    </location>
</feature>
<accession>A0A8C2TVP2</accession>
<organism evidence="3 4">
    <name type="scientific">Coturnix japonica</name>
    <name type="common">Japanese quail</name>
    <name type="synonym">Coturnix coturnix japonica</name>
    <dbReference type="NCBI Taxonomy" id="93934"/>
    <lineage>
        <taxon>Eukaryota</taxon>
        <taxon>Metazoa</taxon>
        <taxon>Chordata</taxon>
        <taxon>Craniata</taxon>
        <taxon>Vertebrata</taxon>
        <taxon>Euteleostomi</taxon>
        <taxon>Archelosauria</taxon>
        <taxon>Archosauria</taxon>
        <taxon>Dinosauria</taxon>
        <taxon>Saurischia</taxon>
        <taxon>Theropoda</taxon>
        <taxon>Coelurosauria</taxon>
        <taxon>Aves</taxon>
        <taxon>Neognathae</taxon>
        <taxon>Galloanserae</taxon>
        <taxon>Galliformes</taxon>
        <taxon>Phasianidae</taxon>
        <taxon>Perdicinae</taxon>
        <taxon>Coturnix</taxon>
    </lineage>
</organism>
<reference evidence="3" key="1">
    <citation type="submission" date="2015-11" db="EMBL/GenBank/DDBJ databases">
        <authorList>
            <consortium name="International Coturnix japonica Genome Analysis Consortium"/>
            <person name="Warren W."/>
            <person name="Burt D.W."/>
            <person name="Antin P.B."/>
            <person name="Lanford R."/>
            <person name="Gros J."/>
            <person name="Wilson R.K."/>
        </authorList>
    </citation>
    <scope>NUCLEOTIDE SEQUENCE [LARGE SCALE GENOMIC DNA]</scope>
</reference>
<evidence type="ECO:0000313" key="3">
    <source>
        <dbReference type="Ensembl" id="ENSCJPP00005019574.1"/>
    </source>
</evidence>
<protein>
    <submittedName>
        <fullName evidence="3">Ciliary associated calcium binding coiled-coil 1</fullName>
    </submittedName>
</protein>
<dbReference type="GeneTree" id="ENSGT00940000165236"/>
<dbReference type="PANTHER" id="PTHR28457:SF3">
    <property type="entry name" value="CILIARY-ASSOCIATED CALCIUM-BINDING COILED-COIL PROTEIN 1"/>
    <property type="match status" value="1"/>
</dbReference>
<evidence type="ECO:0000313" key="4">
    <source>
        <dbReference type="Proteomes" id="UP000694412"/>
    </source>
</evidence>
<name>A0A8C2TVP2_COTJA</name>
<reference evidence="3" key="2">
    <citation type="submission" date="2025-08" db="UniProtKB">
        <authorList>
            <consortium name="Ensembl"/>
        </authorList>
    </citation>
    <scope>IDENTIFICATION</scope>
</reference>
<dbReference type="InterPro" id="IPR032727">
    <property type="entry name" value="CLAMP"/>
</dbReference>
<feature type="coiled-coil region" evidence="1">
    <location>
        <begin position="83"/>
        <end position="110"/>
    </location>
</feature>
<keyword evidence="1" id="KW-0175">Coiled coil</keyword>
<dbReference type="Pfam" id="PF14769">
    <property type="entry name" value="CLAMP"/>
    <property type="match status" value="1"/>
</dbReference>
<dbReference type="Proteomes" id="UP000694412">
    <property type="component" value="Chromosome 6"/>
</dbReference>
<evidence type="ECO:0000256" key="2">
    <source>
        <dbReference type="SAM" id="MobiDB-lite"/>
    </source>
</evidence>
<dbReference type="Ensembl" id="ENSCJPT00005027086.1">
    <property type="protein sequence ID" value="ENSCJPP00005019574.1"/>
    <property type="gene ID" value="ENSCJPG00005015856.1"/>
</dbReference>
<proteinExistence type="predicted"/>
<dbReference type="PANTHER" id="PTHR28457">
    <property type="entry name" value="COILED-COIL DOMAIN-CONTAINING PROTEIN 189"/>
    <property type="match status" value="1"/>
</dbReference>
<evidence type="ECO:0000256" key="1">
    <source>
        <dbReference type="SAM" id="Coils"/>
    </source>
</evidence>
<reference evidence="3" key="3">
    <citation type="submission" date="2025-09" db="UniProtKB">
        <authorList>
            <consortium name="Ensembl"/>
        </authorList>
    </citation>
    <scope>IDENTIFICATION</scope>
</reference>
<keyword evidence="4" id="KW-1185">Reference proteome</keyword>
<gene>
    <name evidence="3" type="primary">CABCOCO1</name>
</gene>
<sequence>MEEDQDQDAVDGRKINHNFLSLSQITALSEEDIEGIMRRLTEYLNLKELQTSLIEVILLDYYTAGFCWAKEKNFSVMQMLQFMDLLNFLLENLRDRHMSLEDNIRELGKAMSGIGETNSERSGDLDAFNTEQAKAVIDFMNISLLRLYKLYAHLFYGRKEEHVISYEYMVELAPRAVTSFPAPPEEGVSSDFYASLLALPADMERKGSEPESFLGEPSPKAESFEAGAVAGFSHEDQKPTVLPNPK</sequence>